<keyword evidence="7" id="KW-0067">ATP-binding</keyword>
<dbReference type="InterPro" id="IPR011990">
    <property type="entry name" value="TPR-like_helical_dom_sf"/>
</dbReference>
<dbReference type="InterPro" id="IPR050482">
    <property type="entry name" value="Sensor_HK_TwoCompSys"/>
</dbReference>
<name>A0A2S5A6U6_9FLAO</name>
<dbReference type="Pfam" id="PF07730">
    <property type="entry name" value="HisKA_3"/>
    <property type="match status" value="1"/>
</dbReference>
<dbReference type="PROSITE" id="PS50109">
    <property type="entry name" value="HIS_KIN"/>
    <property type="match status" value="1"/>
</dbReference>
<keyword evidence="6 13" id="KW-0418">Kinase</keyword>
<dbReference type="CDD" id="cd16917">
    <property type="entry name" value="HATPase_UhpB-NarQ-NarX-like"/>
    <property type="match status" value="1"/>
</dbReference>
<protein>
    <recommendedName>
        <fullName evidence="2">histidine kinase</fullName>
        <ecNumber evidence="2">2.7.13.3</ecNumber>
    </recommendedName>
</protein>
<keyword evidence="8" id="KW-0902">Two-component regulatory system</keyword>
<dbReference type="InterPro" id="IPR005467">
    <property type="entry name" value="His_kinase_dom"/>
</dbReference>
<dbReference type="PROSITE" id="PS50005">
    <property type="entry name" value="TPR"/>
    <property type="match status" value="2"/>
</dbReference>
<dbReference type="InterPro" id="IPR003594">
    <property type="entry name" value="HATPase_dom"/>
</dbReference>
<evidence type="ECO:0000256" key="4">
    <source>
        <dbReference type="ARBA" id="ARBA00022679"/>
    </source>
</evidence>
<dbReference type="GO" id="GO:0000155">
    <property type="term" value="F:phosphorelay sensor kinase activity"/>
    <property type="evidence" value="ECO:0007669"/>
    <property type="project" value="InterPro"/>
</dbReference>
<dbReference type="EC" id="2.7.13.3" evidence="2"/>
<feature type="repeat" description="TPR" evidence="9">
    <location>
        <begin position="160"/>
        <end position="193"/>
    </location>
</feature>
<dbReference type="RefSeq" id="WP_103806659.1">
    <property type="nucleotide sequence ID" value="NZ_PQVG01000007.1"/>
</dbReference>
<dbReference type="Proteomes" id="UP000237310">
    <property type="component" value="Unassembled WGS sequence"/>
</dbReference>
<dbReference type="SMART" id="SM00387">
    <property type="entry name" value="HATPase_c"/>
    <property type="match status" value="1"/>
</dbReference>
<dbReference type="Gene3D" id="1.25.40.10">
    <property type="entry name" value="Tetratricopeptide repeat domain"/>
    <property type="match status" value="2"/>
</dbReference>
<keyword evidence="14" id="KW-1185">Reference proteome</keyword>
<evidence type="ECO:0000256" key="10">
    <source>
        <dbReference type="SAM" id="Phobius"/>
    </source>
</evidence>
<keyword evidence="4" id="KW-0808">Transferase</keyword>
<dbReference type="SUPFAM" id="SSF55874">
    <property type="entry name" value="ATPase domain of HSP90 chaperone/DNA topoisomerase II/histidine kinase"/>
    <property type="match status" value="1"/>
</dbReference>
<evidence type="ECO:0000256" key="1">
    <source>
        <dbReference type="ARBA" id="ARBA00000085"/>
    </source>
</evidence>
<keyword evidence="9" id="KW-0802">TPR repeat</keyword>
<evidence type="ECO:0000313" key="14">
    <source>
        <dbReference type="Proteomes" id="UP000237310"/>
    </source>
</evidence>
<keyword evidence="10" id="KW-0472">Membrane</keyword>
<dbReference type="GO" id="GO:0016020">
    <property type="term" value="C:membrane"/>
    <property type="evidence" value="ECO:0007669"/>
    <property type="project" value="InterPro"/>
</dbReference>
<feature type="chain" id="PRO_5015614711" description="histidine kinase" evidence="11">
    <location>
        <begin position="21"/>
        <end position="640"/>
    </location>
</feature>
<sequence length="640" mass="73049">MKKKLLLLLLITTTAFSQNAQEIIDGLKKDLKNSPDAKKTATIYSDLTWYYSNVSIDSALSYGNKAIQESKKLGDSTLIAQVYSDVGAVYFRKEDFQNSKENYLKAYKIRKIRKDYSGLAKINNNLASVYTHTQQYKAAMKSYLESLEYFESLNDKKNIAVTKANIGQLFTNLRDYPKAIKYLKESTEYAEKENLKERLCENYLNLAKAFELIGNYKSAILYNNKSLKNCIEIGNKIATGIAYQSLGVINAKISKDSLSKVQLQKSEKIGKEYNSTLNLANVKLSLVRNLIKKGKFVEANTILLEIKKIFEKANSKEDLLYTYKYMIPICAQLDKKDSVSYYTDKYSNLFEELLQKDAKNQTIELETKYQTTKKEKLLLEKEVEAKQKNTLILGISVLAFFIALIGYLIYRQQKQKNIQQAQEYKLKKAIIKIENQNKLQEQRLNISRDLHDNIGAQLTFIISSVDNIKYAFDITNEKLDSKLTNISSFAKETILELRDTIWAMNSNEITFEDLEIRINNYIEKAKEAKDQISFSFAIDPELKTQKLTSVQGMNIYRTIQEAVNNSIKYANASIIAINAKKIENRIKISVQDNGIGFDLATVEKGNGLQNMQKRIEEIGGKFGLDSSSEGTSITVLLKKN</sequence>
<feature type="repeat" description="TPR" evidence="9">
    <location>
        <begin position="80"/>
        <end position="113"/>
    </location>
</feature>
<evidence type="ECO:0000256" key="6">
    <source>
        <dbReference type="ARBA" id="ARBA00022777"/>
    </source>
</evidence>
<keyword evidence="3" id="KW-0597">Phosphoprotein</keyword>
<feature type="signal peptide" evidence="11">
    <location>
        <begin position="1"/>
        <end position="20"/>
    </location>
</feature>
<dbReference type="Pfam" id="PF13181">
    <property type="entry name" value="TPR_8"/>
    <property type="match status" value="1"/>
</dbReference>
<dbReference type="Pfam" id="PF02518">
    <property type="entry name" value="HATPase_c"/>
    <property type="match status" value="1"/>
</dbReference>
<evidence type="ECO:0000259" key="12">
    <source>
        <dbReference type="PROSITE" id="PS50109"/>
    </source>
</evidence>
<dbReference type="PANTHER" id="PTHR24421:SF10">
    <property type="entry name" value="NITRATE_NITRITE SENSOR PROTEIN NARQ"/>
    <property type="match status" value="1"/>
</dbReference>
<dbReference type="SUPFAM" id="SSF48452">
    <property type="entry name" value="TPR-like"/>
    <property type="match status" value="1"/>
</dbReference>
<dbReference type="GO" id="GO:0046983">
    <property type="term" value="F:protein dimerization activity"/>
    <property type="evidence" value="ECO:0007669"/>
    <property type="project" value="InterPro"/>
</dbReference>
<keyword evidence="5" id="KW-0547">Nucleotide-binding</keyword>
<keyword evidence="10" id="KW-1133">Transmembrane helix</keyword>
<dbReference type="GO" id="GO:0005524">
    <property type="term" value="F:ATP binding"/>
    <property type="evidence" value="ECO:0007669"/>
    <property type="project" value="UniProtKB-KW"/>
</dbReference>
<organism evidence="13 14">
    <name type="scientific">Flavobacterium alvei</name>
    <dbReference type="NCBI Taxonomy" id="2080416"/>
    <lineage>
        <taxon>Bacteria</taxon>
        <taxon>Pseudomonadati</taxon>
        <taxon>Bacteroidota</taxon>
        <taxon>Flavobacteriia</taxon>
        <taxon>Flavobacteriales</taxon>
        <taxon>Flavobacteriaceae</taxon>
        <taxon>Flavobacterium</taxon>
    </lineage>
</organism>
<dbReference type="EMBL" id="PQVG01000007">
    <property type="protein sequence ID" value="POY38226.1"/>
    <property type="molecule type" value="Genomic_DNA"/>
</dbReference>
<dbReference type="Pfam" id="PF13424">
    <property type="entry name" value="TPR_12"/>
    <property type="match status" value="1"/>
</dbReference>
<dbReference type="OrthoDB" id="9778366at2"/>
<comment type="catalytic activity">
    <reaction evidence="1">
        <text>ATP + protein L-histidine = ADP + protein N-phospho-L-histidine.</text>
        <dbReference type="EC" id="2.7.13.3"/>
    </reaction>
</comment>
<evidence type="ECO:0000256" key="7">
    <source>
        <dbReference type="ARBA" id="ARBA00022840"/>
    </source>
</evidence>
<dbReference type="PANTHER" id="PTHR24421">
    <property type="entry name" value="NITRATE/NITRITE SENSOR PROTEIN NARX-RELATED"/>
    <property type="match status" value="1"/>
</dbReference>
<accession>A0A2S5A6U6</accession>
<evidence type="ECO:0000256" key="11">
    <source>
        <dbReference type="SAM" id="SignalP"/>
    </source>
</evidence>
<evidence type="ECO:0000256" key="2">
    <source>
        <dbReference type="ARBA" id="ARBA00012438"/>
    </source>
</evidence>
<dbReference type="InterPro" id="IPR019734">
    <property type="entry name" value="TPR_rpt"/>
</dbReference>
<feature type="domain" description="Histidine kinase" evidence="12">
    <location>
        <begin position="449"/>
        <end position="640"/>
    </location>
</feature>
<comment type="caution">
    <text evidence="13">The sequence shown here is derived from an EMBL/GenBank/DDBJ whole genome shotgun (WGS) entry which is preliminary data.</text>
</comment>
<keyword evidence="11" id="KW-0732">Signal</keyword>
<dbReference type="Gene3D" id="1.20.5.1930">
    <property type="match status" value="1"/>
</dbReference>
<reference evidence="13 14" key="1">
    <citation type="submission" date="2018-01" db="EMBL/GenBank/DDBJ databases">
        <authorList>
            <person name="Gaut B.S."/>
            <person name="Morton B.R."/>
            <person name="Clegg M.T."/>
            <person name="Duvall M.R."/>
        </authorList>
    </citation>
    <scope>NUCLEOTIDE SEQUENCE [LARGE SCALE GENOMIC DNA]</scope>
    <source>
        <strain evidence="13 14">HR-AY</strain>
    </source>
</reference>
<evidence type="ECO:0000256" key="8">
    <source>
        <dbReference type="ARBA" id="ARBA00023012"/>
    </source>
</evidence>
<gene>
    <name evidence="13" type="ORF">C3L50_13265</name>
</gene>
<dbReference type="InterPro" id="IPR011712">
    <property type="entry name" value="Sig_transdc_His_kin_sub3_dim/P"/>
</dbReference>
<keyword evidence="10" id="KW-0812">Transmembrane</keyword>
<dbReference type="InterPro" id="IPR036890">
    <property type="entry name" value="HATPase_C_sf"/>
</dbReference>
<feature type="transmembrane region" description="Helical" evidence="10">
    <location>
        <begin position="391"/>
        <end position="410"/>
    </location>
</feature>
<evidence type="ECO:0000256" key="9">
    <source>
        <dbReference type="PROSITE-ProRule" id="PRU00339"/>
    </source>
</evidence>
<evidence type="ECO:0000256" key="3">
    <source>
        <dbReference type="ARBA" id="ARBA00022553"/>
    </source>
</evidence>
<evidence type="ECO:0000256" key="5">
    <source>
        <dbReference type="ARBA" id="ARBA00022741"/>
    </source>
</evidence>
<dbReference type="Gene3D" id="3.30.565.10">
    <property type="entry name" value="Histidine kinase-like ATPase, C-terminal domain"/>
    <property type="match status" value="1"/>
</dbReference>
<dbReference type="SMART" id="SM00028">
    <property type="entry name" value="TPR"/>
    <property type="match status" value="4"/>
</dbReference>
<proteinExistence type="predicted"/>
<dbReference type="AlphaFoldDB" id="A0A2S5A6U6"/>
<evidence type="ECO:0000313" key="13">
    <source>
        <dbReference type="EMBL" id="POY38226.1"/>
    </source>
</evidence>